<dbReference type="SMART" id="SM00248">
    <property type="entry name" value="ANK"/>
    <property type="match status" value="3"/>
</dbReference>
<dbReference type="PROSITE" id="PS50088">
    <property type="entry name" value="ANK_REPEAT"/>
    <property type="match status" value="1"/>
</dbReference>
<accession>A0ABQ0MK97</accession>
<organism evidence="3 4">
    <name type="scientific">Geoanaerobacter pelophilus</name>
    <dbReference type="NCBI Taxonomy" id="60036"/>
    <lineage>
        <taxon>Bacteria</taxon>
        <taxon>Pseudomonadati</taxon>
        <taxon>Thermodesulfobacteriota</taxon>
        <taxon>Desulfuromonadia</taxon>
        <taxon>Geobacterales</taxon>
        <taxon>Geobacteraceae</taxon>
        <taxon>Geoanaerobacter</taxon>
    </lineage>
</organism>
<name>A0ABQ0MK97_9BACT</name>
<reference evidence="4" key="1">
    <citation type="submission" date="2017-05" db="EMBL/GenBank/DDBJ databases">
        <title>Draft genome sequence of Geobacter pelophilus, a iron(III)-reducing bacteria.</title>
        <authorList>
            <person name="Aoyagi T."/>
            <person name="Koike H."/>
            <person name="Morita T."/>
            <person name="Sato Y."/>
            <person name="Habe H."/>
            <person name="Hori T."/>
        </authorList>
    </citation>
    <scope>NUCLEOTIDE SEQUENCE [LARGE SCALE GENOMIC DNA]</scope>
    <source>
        <strain evidence="4">Drf2</strain>
    </source>
</reference>
<feature type="region of interest" description="Disordered" evidence="2">
    <location>
        <begin position="218"/>
        <end position="237"/>
    </location>
</feature>
<proteinExistence type="predicted"/>
<evidence type="ECO:0000313" key="4">
    <source>
        <dbReference type="Proteomes" id="UP000194153"/>
    </source>
</evidence>
<gene>
    <name evidence="3" type="ORF">GPEL0_01r3385</name>
</gene>
<evidence type="ECO:0000256" key="2">
    <source>
        <dbReference type="SAM" id="MobiDB-lite"/>
    </source>
</evidence>
<comment type="caution">
    <text evidence="3">The sequence shown here is derived from an EMBL/GenBank/DDBJ whole genome shotgun (WGS) entry which is preliminary data.</text>
</comment>
<dbReference type="SUPFAM" id="SSF48403">
    <property type="entry name" value="Ankyrin repeat"/>
    <property type="match status" value="1"/>
</dbReference>
<keyword evidence="1" id="KW-0040">ANK repeat</keyword>
<dbReference type="Proteomes" id="UP000194153">
    <property type="component" value="Unassembled WGS sequence"/>
</dbReference>
<feature type="repeat" description="ANK" evidence="1">
    <location>
        <begin position="145"/>
        <end position="177"/>
    </location>
</feature>
<dbReference type="EMBL" id="BDQG01000001">
    <property type="protein sequence ID" value="GAW67522.1"/>
    <property type="molecule type" value="Genomic_DNA"/>
</dbReference>
<keyword evidence="4" id="KW-1185">Reference proteome</keyword>
<dbReference type="InterPro" id="IPR036770">
    <property type="entry name" value="Ankyrin_rpt-contain_sf"/>
</dbReference>
<sequence>MKAENYFNNLQLSAYRFAHAGDMEQLVEVTRVGVDLNRPAKEDMTLLGFAVLIADHDAIVSLMRAGANPNQVIPNAGSPAILAITHHYDPPRTKALAALFDGGYDPNQLLSYGTPYLFYLVDYDHWPGLELALKRGGNINIKRSNGKSLLTYIIERGDYSQARELISKGADVAARGERGETALEAIEFEVTRVEPSIRKVWKEVLAMRELILSKLPDPKDRRSAFTDRAAEKIRQNP</sequence>
<dbReference type="Gene3D" id="1.25.40.20">
    <property type="entry name" value="Ankyrin repeat-containing domain"/>
    <property type="match status" value="1"/>
</dbReference>
<evidence type="ECO:0000256" key="1">
    <source>
        <dbReference type="PROSITE-ProRule" id="PRU00023"/>
    </source>
</evidence>
<protein>
    <submittedName>
        <fullName evidence="3">Ankyrin</fullName>
    </submittedName>
</protein>
<dbReference type="RefSeq" id="WP_085815158.1">
    <property type="nucleotide sequence ID" value="NZ_BDQG01000001.1"/>
</dbReference>
<dbReference type="InterPro" id="IPR002110">
    <property type="entry name" value="Ankyrin_rpt"/>
</dbReference>
<evidence type="ECO:0000313" key="3">
    <source>
        <dbReference type="EMBL" id="GAW67522.1"/>
    </source>
</evidence>